<feature type="compositionally biased region" description="Basic and acidic residues" evidence="1">
    <location>
        <begin position="277"/>
        <end position="295"/>
    </location>
</feature>
<feature type="domain" description="Bro-N" evidence="2">
    <location>
        <begin position="19"/>
        <end position="116"/>
    </location>
</feature>
<dbReference type="EMBL" id="KF170418">
    <property type="protein sequence ID" value="AGO87899.1"/>
    <property type="molecule type" value="Genomic_DNA"/>
</dbReference>
<dbReference type="AlphaFoldDB" id="S4W7K3"/>
<sequence length="295" mass="34507">MNKKTLDKSKKLILFQSRKIRRTWYKAEWYYSLVDVVAALTDSTNPTDYFKKVRKRDEELGDYIGTNCPQVEMKTSTGKKRRTLSGNAKDIFRIIQSIPSKKAEPFKRWLAQVGQDRLDEIENPELAQERMKKIFEQKGYPQDWIDKRLRGIAIRQNLTDEWKERGIEEHRDFAILTAEISKATFGMTPSEYKDFKNLPTKSKTNLRDHMDDLELIFTMLGERVTTEISQQEEPDTFEENINVASRGGNVARKAREETEIELGRPVSSHENFLPENINKELAEINKDSRDDKKPK</sequence>
<proteinExistence type="predicted"/>
<name>S4W7K3_9BACT</name>
<protein>
    <submittedName>
        <fullName evidence="3">Prophage antirepressor</fullName>
    </submittedName>
</protein>
<evidence type="ECO:0000259" key="2">
    <source>
        <dbReference type="SMART" id="SM01040"/>
    </source>
</evidence>
<evidence type="ECO:0000313" key="3">
    <source>
        <dbReference type="EMBL" id="AGO87899.1"/>
    </source>
</evidence>
<evidence type="ECO:0000256" key="1">
    <source>
        <dbReference type="SAM" id="MobiDB-lite"/>
    </source>
</evidence>
<dbReference type="InterPro" id="IPR003497">
    <property type="entry name" value="BRO_N_domain"/>
</dbReference>
<reference evidence="3" key="1">
    <citation type="journal article" date="2014" name="ISME J.">
        <title>Genomic properties of Marine Group A bacteria indicate a role in the marine sulfur cycle.</title>
        <authorList>
            <person name="Wright J.J."/>
            <person name="Mewis K."/>
            <person name="Hanson N.W."/>
            <person name="Konwar K.M."/>
            <person name="Maas K.R."/>
            <person name="Hallam S.J."/>
        </authorList>
    </citation>
    <scope>NUCLEOTIDE SEQUENCE</scope>
</reference>
<feature type="region of interest" description="Disordered" evidence="1">
    <location>
        <begin position="258"/>
        <end position="295"/>
    </location>
</feature>
<dbReference type="Pfam" id="PF02498">
    <property type="entry name" value="Bro-N"/>
    <property type="match status" value="1"/>
</dbReference>
<dbReference type="SMART" id="SM01040">
    <property type="entry name" value="Bro-N"/>
    <property type="match status" value="1"/>
</dbReference>
<accession>S4W7K3</accession>
<organism evidence="3">
    <name type="scientific">uncultured bacterium FPPS_57A9</name>
    <dbReference type="NCBI Taxonomy" id="1343847"/>
    <lineage>
        <taxon>Bacteria</taxon>
        <taxon>environmental samples</taxon>
    </lineage>
</organism>